<evidence type="ECO:0000256" key="4">
    <source>
        <dbReference type="ARBA" id="ARBA00022692"/>
    </source>
</evidence>
<evidence type="ECO:0000313" key="10">
    <source>
        <dbReference type="Proteomes" id="UP000703590"/>
    </source>
</evidence>
<keyword evidence="6 8" id="KW-0472">Membrane</keyword>
<evidence type="ECO:0000256" key="2">
    <source>
        <dbReference type="ARBA" id="ARBA00008472"/>
    </source>
</evidence>
<comment type="catalytic activity">
    <reaction evidence="7">
        <text>a quinone + NADH + 5 H(+)(in) = a quinol + NAD(+) + 4 H(+)(out)</text>
        <dbReference type="Rhea" id="RHEA:57888"/>
        <dbReference type="ChEBI" id="CHEBI:15378"/>
        <dbReference type="ChEBI" id="CHEBI:24646"/>
        <dbReference type="ChEBI" id="CHEBI:57540"/>
        <dbReference type="ChEBI" id="CHEBI:57945"/>
        <dbReference type="ChEBI" id="CHEBI:132124"/>
    </reaction>
</comment>
<dbReference type="PANTHER" id="PTHR11058">
    <property type="entry name" value="NADH-UBIQUINONE OXIDOREDUCTASE CHAIN 3"/>
    <property type="match status" value="1"/>
</dbReference>
<keyword evidence="7" id="KW-0874">Quinone</keyword>
<dbReference type="EMBL" id="JAFHKK010000002">
    <property type="protein sequence ID" value="MBN2963526.1"/>
    <property type="molecule type" value="Genomic_DNA"/>
</dbReference>
<comment type="function">
    <text evidence="7">NDH-1 shuttles electrons from NADH, via FMN and iron-sulfur (Fe-S) centers, to quinones in the respiratory chain.</text>
</comment>
<comment type="similarity">
    <text evidence="2 7">Belongs to the complex I subunit 3 family.</text>
</comment>
<gene>
    <name evidence="9" type="ORF">JWV37_01940</name>
</gene>
<feature type="transmembrane region" description="Helical" evidence="8">
    <location>
        <begin position="62"/>
        <end position="82"/>
    </location>
</feature>
<evidence type="ECO:0000256" key="3">
    <source>
        <dbReference type="ARBA" id="ARBA00022448"/>
    </source>
</evidence>
<dbReference type="Proteomes" id="UP000703590">
    <property type="component" value="Unassembled WGS sequence"/>
</dbReference>
<dbReference type="PANTHER" id="PTHR11058:SF9">
    <property type="entry name" value="NADH-UBIQUINONE OXIDOREDUCTASE CHAIN 3"/>
    <property type="match status" value="1"/>
</dbReference>
<dbReference type="InterPro" id="IPR038430">
    <property type="entry name" value="NDAH_ubi_oxred_su3_sf"/>
</dbReference>
<proteinExistence type="inferred from homology"/>
<comment type="subcellular location">
    <subcellularLocation>
        <location evidence="7">Cell membrane</location>
        <topology evidence="7">Multi-pass membrane protein</topology>
    </subcellularLocation>
    <subcellularLocation>
        <location evidence="1">Membrane</location>
    </subcellularLocation>
</comment>
<reference evidence="9" key="2">
    <citation type="submission" date="2021-02" db="EMBL/GenBank/DDBJ databases">
        <authorList>
            <person name="Merkel A.Y."/>
        </authorList>
    </citation>
    <scope>NUCLEOTIDE SEQUENCE</scope>
    <source>
        <strain evidence="9">T05b</strain>
    </source>
</reference>
<dbReference type="RefSeq" id="WP_205457964.1">
    <property type="nucleotide sequence ID" value="NZ_JAFHKK010000002.1"/>
</dbReference>
<accession>A0ABS2WPB4</accession>
<evidence type="ECO:0000313" key="9">
    <source>
        <dbReference type="EMBL" id="MBN2963526.1"/>
    </source>
</evidence>
<reference evidence="9" key="1">
    <citation type="submission" date="2021-02" db="EMBL/GenBank/DDBJ databases">
        <title>Sulfurospirillum tamanensis sp. nov.</title>
        <authorList>
            <person name="Frolova A."/>
            <person name="Merkel A."/>
            <person name="Slobodkin A."/>
        </authorList>
    </citation>
    <scope>NUCLEOTIDE SEQUENCE</scope>
    <source>
        <strain evidence="9">T05b</strain>
    </source>
</reference>
<keyword evidence="10" id="KW-1185">Reference proteome</keyword>
<sequence length="120" mass="13318">MSPELLLASLSLFFLVLLFPALFLATQKLGPRSTGNQAKNLTYESGVTAPCGKPNAPVGVRFYLVAILYVIFAIEVTFMFPWAVNLRTLGTSGLFEMFAFIGMLLVGLVYVYWKKALSWQ</sequence>
<feature type="transmembrane region" description="Helical" evidence="8">
    <location>
        <begin position="94"/>
        <end position="113"/>
    </location>
</feature>
<dbReference type="Gene3D" id="1.20.58.1610">
    <property type="entry name" value="NADH:ubiquinone/plastoquinone oxidoreductase, chain 3"/>
    <property type="match status" value="1"/>
</dbReference>
<evidence type="ECO:0000256" key="1">
    <source>
        <dbReference type="ARBA" id="ARBA00004370"/>
    </source>
</evidence>
<keyword evidence="5 8" id="KW-1133">Transmembrane helix</keyword>
<dbReference type="EC" id="7.1.1.-" evidence="7"/>
<keyword evidence="4 7" id="KW-0812">Transmembrane</keyword>
<evidence type="ECO:0000256" key="7">
    <source>
        <dbReference type="RuleBase" id="RU003639"/>
    </source>
</evidence>
<comment type="caution">
    <text evidence="9">The sequence shown here is derived from an EMBL/GenBank/DDBJ whole genome shotgun (WGS) entry which is preliminary data.</text>
</comment>
<name>A0ABS2WPB4_9BACT</name>
<organism evidence="9 10">
    <name type="scientific">Sulfurospirillum tamanense</name>
    <dbReference type="NCBI Taxonomy" id="2813362"/>
    <lineage>
        <taxon>Bacteria</taxon>
        <taxon>Pseudomonadati</taxon>
        <taxon>Campylobacterota</taxon>
        <taxon>Epsilonproteobacteria</taxon>
        <taxon>Campylobacterales</taxon>
        <taxon>Sulfurospirillaceae</taxon>
        <taxon>Sulfurospirillum</taxon>
    </lineage>
</organism>
<evidence type="ECO:0000256" key="5">
    <source>
        <dbReference type="ARBA" id="ARBA00022989"/>
    </source>
</evidence>
<protein>
    <recommendedName>
        <fullName evidence="7">NADH-quinone oxidoreductase subunit</fullName>
        <ecNumber evidence="7">7.1.1.-</ecNumber>
    </recommendedName>
</protein>
<dbReference type="InterPro" id="IPR000440">
    <property type="entry name" value="NADH_UbQ/plastoQ_OxRdtase_su3"/>
</dbReference>
<evidence type="ECO:0000256" key="8">
    <source>
        <dbReference type="SAM" id="Phobius"/>
    </source>
</evidence>
<keyword evidence="3" id="KW-0813">Transport</keyword>
<dbReference type="Pfam" id="PF00507">
    <property type="entry name" value="Oxidored_q4"/>
    <property type="match status" value="1"/>
</dbReference>
<evidence type="ECO:0000256" key="6">
    <source>
        <dbReference type="ARBA" id="ARBA00023136"/>
    </source>
</evidence>
<keyword evidence="7" id="KW-0520">NAD</keyword>